<sequence>MISDSLHSSSIWHVNTNYYHLALLEILF</sequence>
<accession>A0A0E9V7Y9</accession>
<evidence type="ECO:0000313" key="1">
    <source>
        <dbReference type="EMBL" id="JAH74126.1"/>
    </source>
</evidence>
<name>A0A0E9V7Y9_ANGAN</name>
<dbReference type="EMBL" id="GBXM01034451">
    <property type="protein sequence ID" value="JAH74126.1"/>
    <property type="molecule type" value="Transcribed_RNA"/>
</dbReference>
<organism evidence="1">
    <name type="scientific">Anguilla anguilla</name>
    <name type="common">European freshwater eel</name>
    <name type="synonym">Muraena anguilla</name>
    <dbReference type="NCBI Taxonomy" id="7936"/>
    <lineage>
        <taxon>Eukaryota</taxon>
        <taxon>Metazoa</taxon>
        <taxon>Chordata</taxon>
        <taxon>Craniata</taxon>
        <taxon>Vertebrata</taxon>
        <taxon>Euteleostomi</taxon>
        <taxon>Actinopterygii</taxon>
        <taxon>Neopterygii</taxon>
        <taxon>Teleostei</taxon>
        <taxon>Anguilliformes</taxon>
        <taxon>Anguillidae</taxon>
        <taxon>Anguilla</taxon>
    </lineage>
</organism>
<reference evidence="1" key="1">
    <citation type="submission" date="2014-11" db="EMBL/GenBank/DDBJ databases">
        <authorList>
            <person name="Amaro Gonzalez C."/>
        </authorList>
    </citation>
    <scope>NUCLEOTIDE SEQUENCE</scope>
</reference>
<dbReference type="AlphaFoldDB" id="A0A0E9V7Y9"/>
<reference evidence="1" key="2">
    <citation type="journal article" date="2015" name="Fish Shellfish Immunol.">
        <title>Early steps in the European eel (Anguilla anguilla)-Vibrio vulnificus interaction in the gills: Role of the RtxA13 toxin.</title>
        <authorList>
            <person name="Callol A."/>
            <person name="Pajuelo D."/>
            <person name="Ebbesson L."/>
            <person name="Teles M."/>
            <person name="MacKenzie S."/>
            <person name="Amaro C."/>
        </authorList>
    </citation>
    <scope>NUCLEOTIDE SEQUENCE</scope>
</reference>
<proteinExistence type="predicted"/>
<protein>
    <submittedName>
        <fullName evidence="1">Uncharacterized protein</fullName>
    </submittedName>
</protein>